<reference evidence="1 2" key="1">
    <citation type="journal article" date="2008" name="Nature">
        <title>The genome of the model beetle and pest Tribolium castaneum.</title>
        <authorList>
            <consortium name="Tribolium Genome Sequencing Consortium"/>
            <person name="Richards S."/>
            <person name="Gibbs R.A."/>
            <person name="Weinstock G.M."/>
            <person name="Brown S.J."/>
            <person name="Denell R."/>
            <person name="Beeman R.W."/>
            <person name="Gibbs R."/>
            <person name="Beeman R.W."/>
            <person name="Brown S.J."/>
            <person name="Bucher G."/>
            <person name="Friedrich M."/>
            <person name="Grimmelikhuijzen C.J."/>
            <person name="Klingler M."/>
            <person name="Lorenzen M."/>
            <person name="Richards S."/>
            <person name="Roth S."/>
            <person name="Schroder R."/>
            <person name="Tautz D."/>
            <person name="Zdobnov E.M."/>
            <person name="Muzny D."/>
            <person name="Gibbs R.A."/>
            <person name="Weinstock G.M."/>
            <person name="Attaway T."/>
            <person name="Bell S."/>
            <person name="Buhay C.J."/>
            <person name="Chandrabose M.N."/>
            <person name="Chavez D."/>
            <person name="Clerk-Blankenburg K.P."/>
            <person name="Cree A."/>
            <person name="Dao M."/>
            <person name="Davis C."/>
            <person name="Chacko J."/>
            <person name="Dinh H."/>
            <person name="Dugan-Rocha S."/>
            <person name="Fowler G."/>
            <person name="Garner T.T."/>
            <person name="Garnes J."/>
            <person name="Gnirke A."/>
            <person name="Hawes A."/>
            <person name="Hernandez J."/>
            <person name="Hines S."/>
            <person name="Holder M."/>
            <person name="Hume J."/>
            <person name="Jhangiani S.N."/>
            <person name="Joshi V."/>
            <person name="Khan Z.M."/>
            <person name="Jackson L."/>
            <person name="Kovar C."/>
            <person name="Kowis A."/>
            <person name="Lee S."/>
            <person name="Lewis L.R."/>
            <person name="Margolis J."/>
            <person name="Morgan M."/>
            <person name="Nazareth L.V."/>
            <person name="Nguyen N."/>
            <person name="Okwuonu G."/>
            <person name="Parker D."/>
            <person name="Richards S."/>
            <person name="Ruiz S.J."/>
            <person name="Santibanez J."/>
            <person name="Savard J."/>
            <person name="Scherer S.E."/>
            <person name="Schneider B."/>
            <person name="Sodergren E."/>
            <person name="Tautz D."/>
            <person name="Vattahil S."/>
            <person name="Villasana D."/>
            <person name="White C.S."/>
            <person name="Wright R."/>
            <person name="Park Y."/>
            <person name="Beeman R.W."/>
            <person name="Lord J."/>
            <person name="Oppert B."/>
            <person name="Lorenzen M."/>
            <person name="Brown S."/>
            <person name="Wang L."/>
            <person name="Savard J."/>
            <person name="Tautz D."/>
            <person name="Richards S."/>
            <person name="Weinstock G."/>
            <person name="Gibbs R.A."/>
            <person name="Liu Y."/>
            <person name="Worley K."/>
            <person name="Weinstock G."/>
            <person name="Elsik C.G."/>
            <person name="Reese J.T."/>
            <person name="Elhaik E."/>
            <person name="Landan G."/>
            <person name="Graur D."/>
            <person name="Arensburger P."/>
            <person name="Atkinson P."/>
            <person name="Beeman R.W."/>
            <person name="Beidler J."/>
            <person name="Brown S.J."/>
            <person name="Demuth J.P."/>
            <person name="Drury D.W."/>
            <person name="Du Y.Z."/>
            <person name="Fujiwara H."/>
            <person name="Lorenzen M."/>
            <person name="Maselli V."/>
            <person name="Osanai M."/>
            <person name="Park Y."/>
            <person name="Robertson H.M."/>
            <person name="Tu Z."/>
            <person name="Wang J.J."/>
            <person name="Wang S."/>
            <person name="Richards S."/>
            <person name="Song H."/>
            <person name="Zhang L."/>
            <person name="Sodergren E."/>
            <person name="Werner D."/>
            <person name="Stanke M."/>
            <person name="Morgenstern B."/>
            <person name="Solovyev V."/>
            <person name="Kosarev P."/>
            <person name="Brown G."/>
            <person name="Chen H.C."/>
            <person name="Ermolaeva O."/>
            <person name="Hlavina W."/>
            <person name="Kapustin Y."/>
            <person name="Kiryutin B."/>
            <person name="Kitts P."/>
            <person name="Maglott D."/>
            <person name="Pruitt K."/>
            <person name="Sapojnikov V."/>
            <person name="Souvorov A."/>
            <person name="Mackey A.J."/>
            <person name="Waterhouse R.M."/>
            <person name="Wyder S."/>
            <person name="Zdobnov E.M."/>
            <person name="Zdobnov E.M."/>
            <person name="Wyder S."/>
            <person name="Kriventseva E.V."/>
            <person name="Kadowaki T."/>
            <person name="Bork P."/>
            <person name="Aranda M."/>
            <person name="Bao R."/>
            <person name="Beermann A."/>
            <person name="Berns N."/>
            <person name="Bolognesi R."/>
            <person name="Bonneton F."/>
            <person name="Bopp D."/>
            <person name="Brown S.J."/>
            <person name="Bucher G."/>
            <person name="Butts T."/>
            <person name="Chaumot A."/>
            <person name="Denell R.E."/>
            <person name="Ferrier D.E."/>
            <person name="Friedrich M."/>
            <person name="Gordon C.M."/>
            <person name="Jindra M."/>
            <person name="Klingler M."/>
            <person name="Lan Q."/>
            <person name="Lattorff H.M."/>
            <person name="Laudet V."/>
            <person name="von Levetsow C."/>
            <person name="Liu Z."/>
            <person name="Lutz R."/>
            <person name="Lynch J.A."/>
            <person name="da Fonseca R.N."/>
            <person name="Posnien N."/>
            <person name="Reuter R."/>
            <person name="Roth S."/>
            <person name="Savard J."/>
            <person name="Schinko J.B."/>
            <person name="Schmitt C."/>
            <person name="Schoppmeier M."/>
            <person name="Schroder R."/>
            <person name="Shippy T.D."/>
            <person name="Simonnet F."/>
            <person name="Marques-Souza H."/>
            <person name="Tautz D."/>
            <person name="Tomoyasu Y."/>
            <person name="Trauner J."/>
            <person name="Van der Zee M."/>
            <person name="Vervoort M."/>
            <person name="Wittkopp N."/>
            <person name="Wimmer E.A."/>
            <person name="Yang X."/>
            <person name="Jones A.K."/>
            <person name="Sattelle D.B."/>
            <person name="Ebert P.R."/>
            <person name="Nelson D."/>
            <person name="Scott J.G."/>
            <person name="Beeman R.W."/>
            <person name="Muthukrishnan S."/>
            <person name="Kramer K.J."/>
            <person name="Arakane Y."/>
            <person name="Beeman R.W."/>
            <person name="Zhu Q."/>
            <person name="Hogenkamp D."/>
            <person name="Dixit R."/>
            <person name="Oppert B."/>
            <person name="Jiang H."/>
            <person name="Zou Z."/>
            <person name="Marshall J."/>
            <person name="Elpidina E."/>
            <person name="Vinokurov K."/>
            <person name="Oppert C."/>
            <person name="Zou Z."/>
            <person name="Evans J."/>
            <person name="Lu Z."/>
            <person name="Zhao P."/>
            <person name="Sumathipala N."/>
            <person name="Altincicek B."/>
            <person name="Vilcinskas A."/>
            <person name="Williams M."/>
            <person name="Hultmark D."/>
            <person name="Hetru C."/>
            <person name="Jiang H."/>
            <person name="Grimmelikhuijzen C.J."/>
            <person name="Hauser F."/>
            <person name="Cazzamali G."/>
            <person name="Williamson M."/>
            <person name="Park Y."/>
            <person name="Li B."/>
            <person name="Tanaka Y."/>
            <person name="Predel R."/>
            <person name="Neupert S."/>
            <person name="Schachtner J."/>
            <person name="Verleyen P."/>
            <person name="Raible F."/>
            <person name="Bork P."/>
            <person name="Friedrich M."/>
            <person name="Walden K.K."/>
            <person name="Robertson H.M."/>
            <person name="Angeli S."/>
            <person name="Foret S."/>
            <person name="Bucher G."/>
            <person name="Schuetz S."/>
            <person name="Maleszka R."/>
            <person name="Wimmer E.A."/>
            <person name="Beeman R.W."/>
            <person name="Lorenzen M."/>
            <person name="Tomoyasu Y."/>
            <person name="Miller S.C."/>
            <person name="Grossmann D."/>
            <person name="Bucher G."/>
        </authorList>
    </citation>
    <scope>NUCLEOTIDE SEQUENCE [LARGE SCALE GENOMIC DNA]</scope>
    <source>
        <strain evidence="1 2">Georgia GA2</strain>
    </source>
</reference>
<gene>
    <name evidence="1" type="primary">GLEAN_08132</name>
    <name evidence="1" type="ORF">TcasGA2_TC008132</name>
</gene>
<name>D1ZZZ5_TRICA</name>
<dbReference type="AlphaFoldDB" id="D1ZZZ5"/>
<organism evidence="1 2">
    <name type="scientific">Tribolium castaneum</name>
    <name type="common">Red flour beetle</name>
    <dbReference type="NCBI Taxonomy" id="7070"/>
    <lineage>
        <taxon>Eukaryota</taxon>
        <taxon>Metazoa</taxon>
        <taxon>Ecdysozoa</taxon>
        <taxon>Arthropoda</taxon>
        <taxon>Hexapoda</taxon>
        <taxon>Insecta</taxon>
        <taxon>Pterygota</taxon>
        <taxon>Neoptera</taxon>
        <taxon>Endopterygota</taxon>
        <taxon>Coleoptera</taxon>
        <taxon>Polyphaga</taxon>
        <taxon>Cucujiformia</taxon>
        <taxon>Tenebrionidae</taxon>
        <taxon>Tenebrionidae incertae sedis</taxon>
        <taxon>Tribolium</taxon>
    </lineage>
</organism>
<keyword evidence="2" id="KW-1185">Reference proteome</keyword>
<accession>D1ZZZ5</accession>
<evidence type="ECO:0000313" key="1">
    <source>
        <dbReference type="EMBL" id="EFA02445.1"/>
    </source>
</evidence>
<sequence length="131" mass="14917">MKLSNWDGSTLFFRRDNVNSPSGLVEIFQGLAVHETVQSGMVSEDPVKYIQGRALTVRRKLKTLSQSLTRTRLSCIIRVIMLSFRRPFTFRRLAAPIIKHLRDSTDCTNGSINSPQARGFNFDTVKFLQPD</sequence>
<reference evidence="1 2" key="2">
    <citation type="journal article" date="2010" name="Nucleic Acids Res.">
        <title>BeetleBase in 2010: revisions to provide comprehensive genomic information for Tribolium castaneum.</title>
        <authorList>
            <person name="Kim H.S."/>
            <person name="Murphy T."/>
            <person name="Xia J."/>
            <person name="Caragea D."/>
            <person name="Park Y."/>
            <person name="Beeman R.W."/>
            <person name="Lorenzen M.D."/>
            <person name="Butcher S."/>
            <person name="Manak J.R."/>
            <person name="Brown S.J."/>
        </authorList>
    </citation>
    <scope>GENOME REANNOTATION</scope>
    <source>
        <strain evidence="1 2">Georgia GA2</strain>
    </source>
</reference>
<evidence type="ECO:0000313" key="2">
    <source>
        <dbReference type="Proteomes" id="UP000007266"/>
    </source>
</evidence>
<dbReference type="Proteomes" id="UP000007266">
    <property type="component" value="Linkage group 4"/>
</dbReference>
<protein>
    <submittedName>
        <fullName evidence="1">Uncharacterized protein</fullName>
    </submittedName>
</protein>
<proteinExistence type="predicted"/>
<dbReference type="EMBL" id="KQ971338">
    <property type="protein sequence ID" value="EFA02445.1"/>
    <property type="molecule type" value="Genomic_DNA"/>
</dbReference>
<dbReference type="HOGENOM" id="CLU_1930237_0_0_1"/>
<dbReference type="InParanoid" id="D1ZZZ5"/>